<dbReference type="Proteomes" id="UP001626550">
    <property type="component" value="Unassembled WGS sequence"/>
</dbReference>
<comment type="similarity">
    <text evidence="1">Belongs to the BTG family.</text>
</comment>
<evidence type="ECO:0000256" key="1">
    <source>
        <dbReference type="ARBA" id="ARBA00007989"/>
    </source>
</evidence>
<dbReference type="InterPro" id="IPR002087">
    <property type="entry name" value="Anti_prolifrtn"/>
</dbReference>
<dbReference type="SUPFAM" id="SSF160696">
    <property type="entry name" value="BTG domain-like"/>
    <property type="match status" value="1"/>
</dbReference>
<evidence type="ECO:0000313" key="5">
    <source>
        <dbReference type="Proteomes" id="UP001626550"/>
    </source>
</evidence>
<keyword evidence="2" id="KW-0597">Phosphoprotein</keyword>
<evidence type="ECO:0000259" key="3">
    <source>
        <dbReference type="SMART" id="SM00099"/>
    </source>
</evidence>
<dbReference type="Pfam" id="PF07742">
    <property type="entry name" value="BTG"/>
    <property type="match status" value="1"/>
</dbReference>
<proteinExistence type="inferred from homology"/>
<comment type="caution">
    <text evidence="4">The sequence shown here is derived from an EMBL/GenBank/DDBJ whole genome shotgun (WGS) entry which is preliminary data.</text>
</comment>
<sequence>MLVEISYAVKYILSQLYSKLPRRRVNCYGEELEKCLHKKFQSHWFPHDPQKDSAYRALHTSGPGTDPCFTEAAQATGLDWNEIRMFLPSDLVIEIDPGYVAAVTTSSSPDTAWNSVAAGSSHSSGCSSASSELSGTKQVLFSEIHGSNSNLSKSVDSGASVFSPEEILDNVLDSWKPEPESLPANWGPALIKTSPIARMTPVSAPPPMPESMDPLLNKMPSSFTAASFAQTKFGSTKLKNHSKRNKRIISPTEIQMSAVKDHDKSELSTSKLEMLREAIQHQQQMLDFNGSNFGMMPNVWQNPPAPIGSNRKQLVPQDDCIFDGFQDQPQLDQWPPGRMTGFGQTCTSNIWDNNSTEDHLSYELSKLLNLDEGLQESRGREVAADLWSNQVSEGNPWSNEYGTMANLPNDLFVSFEGGAKNVKDDFESLLFGGASKSTDFGSQLLSKEESA</sequence>
<dbReference type="InterPro" id="IPR015676">
    <property type="entry name" value="Tob1/2"/>
</dbReference>
<keyword evidence="5" id="KW-1185">Reference proteome</keyword>
<accession>A0ABD2PYR0</accession>
<protein>
    <submittedName>
        <fullName evidence="4">Transducer of ERBB2</fullName>
    </submittedName>
</protein>
<dbReference type="EMBL" id="JBJKFK010001645">
    <property type="protein sequence ID" value="KAL3312569.1"/>
    <property type="molecule type" value="Genomic_DNA"/>
</dbReference>
<dbReference type="SMART" id="SM00099">
    <property type="entry name" value="btg1"/>
    <property type="match status" value="1"/>
</dbReference>
<reference evidence="4 5" key="1">
    <citation type="submission" date="2024-11" db="EMBL/GenBank/DDBJ databases">
        <title>Adaptive evolution of stress response genes in parasites aligns with host niche diversity.</title>
        <authorList>
            <person name="Hahn C."/>
            <person name="Resl P."/>
        </authorList>
    </citation>
    <scope>NUCLEOTIDE SEQUENCE [LARGE SCALE GENOMIC DNA]</scope>
    <source>
        <strain evidence="4">EGGRZ-B1_66</strain>
        <tissue evidence="4">Body</tissue>
    </source>
</reference>
<dbReference type="PANTHER" id="PTHR17537:SF5">
    <property type="entry name" value="TRANSDUCER OF ERBB2, ISOFORM A"/>
    <property type="match status" value="1"/>
</dbReference>
<dbReference type="Gene3D" id="3.90.640.90">
    <property type="entry name" value="Anti-proliferative protein, N-terminal domain"/>
    <property type="match status" value="1"/>
</dbReference>
<evidence type="ECO:0000313" key="4">
    <source>
        <dbReference type="EMBL" id="KAL3312569.1"/>
    </source>
</evidence>
<name>A0ABD2PYR0_9PLAT</name>
<organism evidence="4 5">
    <name type="scientific">Cichlidogyrus casuarinus</name>
    <dbReference type="NCBI Taxonomy" id="1844966"/>
    <lineage>
        <taxon>Eukaryota</taxon>
        <taxon>Metazoa</taxon>
        <taxon>Spiralia</taxon>
        <taxon>Lophotrochozoa</taxon>
        <taxon>Platyhelminthes</taxon>
        <taxon>Monogenea</taxon>
        <taxon>Monopisthocotylea</taxon>
        <taxon>Dactylogyridea</taxon>
        <taxon>Ancyrocephalidae</taxon>
        <taxon>Cichlidogyrus</taxon>
    </lineage>
</organism>
<dbReference type="PANTHER" id="PTHR17537">
    <property type="entry name" value="TRANSDUCER OF ERBB2 TOB"/>
    <property type="match status" value="1"/>
</dbReference>
<gene>
    <name evidence="4" type="primary">TOB1</name>
    <name evidence="4" type="ORF">Ciccas_008838</name>
</gene>
<evidence type="ECO:0000256" key="2">
    <source>
        <dbReference type="ARBA" id="ARBA00022553"/>
    </source>
</evidence>
<dbReference type="InterPro" id="IPR036054">
    <property type="entry name" value="BTG-like_sf"/>
</dbReference>
<feature type="domain" description="Anti-proliferative protein" evidence="3">
    <location>
        <begin position="1"/>
        <end position="107"/>
    </location>
</feature>
<dbReference type="AlphaFoldDB" id="A0ABD2PYR0"/>